<keyword evidence="2" id="KW-1185">Reference proteome</keyword>
<protein>
    <submittedName>
        <fullName evidence="1">Uncharacterized protein</fullName>
    </submittedName>
</protein>
<organism evidence="1 2">
    <name type="scientific">Perkinsus chesapeaki</name>
    <name type="common">Clam parasite</name>
    <name type="synonym">Perkinsus andrewsi</name>
    <dbReference type="NCBI Taxonomy" id="330153"/>
    <lineage>
        <taxon>Eukaryota</taxon>
        <taxon>Sar</taxon>
        <taxon>Alveolata</taxon>
        <taxon>Perkinsozoa</taxon>
        <taxon>Perkinsea</taxon>
        <taxon>Perkinsida</taxon>
        <taxon>Perkinsidae</taxon>
        <taxon>Perkinsus</taxon>
    </lineage>
</organism>
<comment type="caution">
    <text evidence="1">The sequence shown here is derived from an EMBL/GenBank/DDBJ whole genome shotgun (WGS) entry which is preliminary data.</text>
</comment>
<gene>
    <name evidence="1" type="ORF">FOL47_009761</name>
</gene>
<accession>A0A7J6MR91</accession>
<name>A0A7J6MR91_PERCH</name>
<evidence type="ECO:0000313" key="1">
    <source>
        <dbReference type="EMBL" id="KAF4674082.1"/>
    </source>
</evidence>
<evidence type="ECO:0000313" key="2">
    <source>
        <dbReference type="Proteomes" id="UP000591131"/>
    </source>
</evidence>
<dbReference type="AlphaFoldDB" id="A0A7J6MR91"/>
<reference evidence="1 2" key="1">
    <citation type="submission" date="2020-04" db="EMBL/GenBank/DDBJ databases">
        <title>Perkinsus chesapeaki whole genome sequence.</title>
        <authorList>
            <person name="Bogema D.R."/>
        </authorList>
    </citation>
    <scope>NUCLEOTIDE SEQUENCE [LARGE SCALE GENOMIC DNA]</scope>
    <source>
        <strain evidence="1">ATCC PRA-425</strain>
    </source>
</reference>
<dbReference type="EMBL" id="JAAPAO010000070">
    <property type="protein sequence ID" value="KAF4674082.1"/>
    <property type="molecule type" value="Genomic_DNA"/>
</dbReference>
<sequence length="108" mass="12384">MAMLFYSSEFWAGASATMPVNVHESLDDDRRKCDDDEQKDTFSDSFMDDVTHMDNLSDLTKPFIAERKLEPIAADHDTYFNETKRQFINIIQGDVDALGLTYSNYGEL</sequence>
<dbReference type="Proteomes" id="UP000591131">
    <property type="component" value="Unassembled WGS sequence"/>
</dbReference>
<proteinExistence type="predicted"/>